<comment type="caution">
    <text evidence="7">The sequence shown here is derived from an EMBL/GenBank/DDBJ whole genome shotgun (WGS) entry which is preliminary data.</text>
</comment>
<keyword evidence="5" id="KW-1133">Transmembrane helix</keyword>
<feature type="transmembrane region" description="Helical" evidence="5">
    <location>
        <begin position="18"/>
        <end position="38"/>
    </location>
</feature>
<feature type="region of interest" description="Disordered" evidence="4">
    <location>
        <begin position="673"/>
        <end position="708"/>
    </location>
</feature>
<dbReference type="EMBL" id="WVTA01000016">
    <property type="protein sequence ID" value="KAK3201223.1"/>
    <property type="molecule type" value="Genomic_DNA"/>
</dbReference>
<dbReference type="CDD" id="cd12148">
    <property type="entry name" value="fungal_TF_MHR"/>
    <property type="match status" value="1"/>
</dbReference>
<dbReference type="GO" id="GO:0008270">
    <property type="term" value="F:zinc ion binding"/>
    <property type="evidence" value="ECO:0007669"/>
    <property type="project" value="InterPro"/>
</dbReference>
<dbReference type="AlphaFoldDB" id="A0AAN6LQI2"/>
<evidence type="ECO:0000256" key="5">
    <source>
        <dbReference type="SAM" id="Phobius"/>
    </source>
</evidence>
<sequence>MAGVVPDYPDYDRGPHLAAVYIAGCVLSLVFVGMRLTARFSIAGVGVDDWCMLITWMALVPLTILISMFSFDGGTRHLAYLSADPAHMVRVTRLNWIAQPLCIFCLGSGKISIAFLILRLLNRTSVWRKWSLYVAIAWTGINTFLMILFTFIQCKDAAALWDESVRRKTECWDPSVQSSFSIYGAAVHSLTDFYLAAIPVTLVWGLKTDIKKRIGLCALLGCGSIDAESDGFAVPAARDCIIENVRPTTFSQAHDVSINLLDVSRLIRNYHFATSGLVELFESDELEKELKAWAGGARSHSDSAASAVFFLVLAIGAQENDEAKSDAWFRHARDTLMKNMCGSMNVATVQGFTLVAIYMLLTFQPNGAYLYFSLAARTAYAIGIHRTEINASFGEPIRTMRDRIWKSLRIVDMLISTNLGRPPSTSDVDCTVKYSVAHLNSDITTHILDASVQIFMIIERVVVEVYSRKRISLRIADFVSRQLKGWASNWLQPLTDTITQAHHTGSTHIALVGACSTLCTYYYGIMLLTRPFLIYEIYEYMGASMRGTGTQHDHVSKRKYADAALDAATSFVETLQAAINTGFLPQRSPLIVSWLFTTSLVLAVGTMGRSGSIFIETCEAAIRCLDYFSRVDPHARQYSLIVQSLLKLMNAQVKKRERRLRLQRKQASSELFGLLSREPEPPVDNLGDSRLPPLSEPATSYPLEAPSTTTAPSDWTIYDADFFALPWPTEYDPGLQDFLQPSTHNSDGASVADIPLFPIYDQQVSGSFPS</sequence>
<dbReference type="PANTHER" id="PTHR47424">
    <property type="entry name" value="REGULATORY PROTEIN GAL4"/>
    <property type="match status" value="1"/>
</dbReference>
<dbReference type="InterPro" id="IPR049326">
    <property type="entry name" value="Rhodopsin_dom_fungi"/>
</dbReference>
<evidence type="ECO:0000256" key="3">
    <source>
        <dbReference type="ARBA" id="ARBA00023242"/>
    </source>
</evidence>
<evidence type="ECO:0000313" key="7">
    <source>
        <dbReference type="EMBL" id="KAK3201223.1"/>
    </source>
</evidence>
<keyword evidence="1" id="KW-0805">Transcription regulation</keyword>
<keyword evidence="3" id="KW-0539">Nucleus</keyword>
<evidence type="ECO:0000259" key="6">
    <source>
        <dbReference type="SMART" id="SM00906"/>
    </source>
</evidence>
<keyword evidence="5" id="KW-0472">Membrane</keyword>
<reference evidence="7 8" key="1">
    <citation type="submission" date="2021-02" db="EMBL/GenBank/DDBJ databases">
        <title>Genome assembly of Pseudopithomyces chartarum.</title>
        <authorList>
            <person name="Jauregui R."/>
            <person name="Singh J."/>
            <person name="Voisey C."/>
        </authorList>
    </citation>
    <scope>NUCLEOTIDE SEQUENCE [LARGE SCALE GENOMIC DNA]</scope>
    <source>
        <strain evidence="7 8">AGR01</strain>
    </source>
</reference>
<dbReference type="GO" id="GO:0000435">
    <property type="term" value="P:positive regulation of transcription from RNA polymerase II promoter by galactose"/>
    <property type="evidence" value="ECO:0007669"/>
    <property type="project" value="TreeGrafter"/>
</dbReference>
<dbReference type="Pfam" id="PF20684">
    <property type="entry name" value="Fung_rhodopsin"/>
    <property type="match status" value="1"/>
</dbReference>
<evidence type="ECO:0000256" key="4">
    <source>
        <dbReference type="SAM" id="MobiDB-lite"/>
    </source>
</evidence>
<keyword evidence="5" id="KW-0812">Transmembrane</keyword>
<feature type="transmembrane region" description="Helical" evidence="5">
    <location>
        <begin position="50"/>
        <end position="71"/>
    </location>
</feature>
<name>A0AAN6LQI2_9PLEO</name>
<proteinExistence type="predicted"/>
<evidence type="ECO:0000256" key="1">
    <source>
        <dbReference type="ARBA" id="ARBA00023015"/>
    </source>
</evidence>
<dbReference type="GO" id="GO:0000978">
    <property type="term" value="F:RNA polymerase II cis-regulatory region sequence-specific DNA binding"/>
    <property type="evidence" value="ECO:0007669"/>
    <property type="project" value="TreeGrafter"/>
</dbReference>
<feature type="domain" description="Xylanolytic transcriptional activator regulatory" evidence="6">
    <location>
        <begin position="368"/>
        <end position="441"/>
    </location>
</feature>
<dbReference type="GO" id="GO:0000981">
    <property type="term" value="F:DNA-binding transcription factor activity, RNA polymerase II-specific"/>
    <property type="evidence" value="ECO:0007669"/>
    <property type="project" value="TreeGrafter"/>
</dbReference>
<dbReference type="GO" id="GO:0005634">
    <property type="term" value="C:nucleus"/>
    <property type="evidence" value="ECO:0007669"/>
    <property type="project" value="TreeGrafter"/>
</dbReference>
<dbReference type="PANTHER" id="PTHR47424:SF9">
    <property type="entry name" value="TAH-2"/>
    <property type="match status" value="1"/>
</dbReference>
<evidence type="ECO:0000313" key="8">
    <source>
        <dbReference type="Proteomes" id="UP001280581"/>
    </source>
</evidence>
<dbReference type="InterPro" id="IPR051127">
    <property type="entry name" value="Fungal_SecMet_Regulators"/>
</dbReference>
<dbReference type="GO" id="GO:0006351">
    <property type="term" value="P:DNA-templated transcription"/>
    <property type="evidence" value="ECO:0007669"/>
    <property type="project" value="InterPro"/>
</dbReference>
<evidence type="ECO:0000256" key="2">
    <source>
        <dbReference type="ARBA" id="ARBA00023163"/>
    </source>
</evidence>
<keyword evidence="2" id="KW-0804">Transcription</keyword>
<dbReference type="InterPro" id="IPR007219">
    <property type="entry name" value="XnlR_reg_dom"/>
</dbReference>
<keyword evidence="8" id="KW-1185">Reference proteome</keyword>
<feature type="transmembrane region" description="Helical" evidence="5">
    <location>
        <begin position="130"/>
        <end position="152"/>
    </location>
</feature>
<feature type="transmembrane region" description="Helical" evidence="5">
    <location>
        <begin position="97"/>
        <end position="118"/>
    </location>
</feature>
<organism evidence="7 8">
    <name type="scientific">Pseudopithomyces chartarum</name>
    <dbReference type="NCBI Taxonomy" id="1892770"/>
    <lineage>
        <taxon>Eukaryota</taxon>
        <taxon>Fungi</taxon>
        <taxon>Dikarya</taxon>
        <taxon>Ascomycota</taxon>
        <taxon>Pezizomycotina</taxon>
        <taxon>Dothideomycetes</taxon>
        <taxon>Pleosporomycetidae</taxon>
        <taxon>Pleosporales</taxon>
        <taxon>Massarineae</taxon>
        <taxon>Didymosphaeriaceae</taxon>
        <taxon>Pseudopithomyces</taxon>
    </lineage>
</organism>
<accession>A0AAN6LQI2</accession>
<gene>
    <name evidence="7" type="ORF">GRF29_185g113572</name>
</gene>
<dbReference type="Pfam" id="PF04082">
    <property type="entry name" value="Fungal_trans"/>
    <property type="match status" value="1"/>
</dbReference>
<feature type="transmembrane region" description="Helical" evidence="5">
    <location>
        <begin position="182"/>
        <end position="206"/>
    </location>
</feature>
<dbReference type="SMART" id="SM00906">
    <property type="entry name" value="Fungal_trans"/>
    <property type="match status" value="1"/>
</dbReference>
<dbReference type="Proteomes" id="UP001280581">
    <property type="component" value="Unassembled WGS sequence"/>
</dbReference>
<protein>
    <recommendedName>
        <fullName evidence="6">Xylanolytic transcriptional activator regulatory domain-containing protein</fullName>
    </recommendedName>
</protein>
<feature type="transmembrane region" description="Helical" evidence="5">
    <location>
        <begin position="340"/>
        <end position="361"/>
    </location>
</feature>